<accession>A0A177U113</accession>
<dbReference type="Proteomes" id="UP000077671">
    <property type="component" value="Unassembled WGS sequence"/>
</dbReference>
<protein>
    <submittedName>
        <fullName evidence="3">Uncharacterized protein</fullName>
    </submittedName>
</protein>
<dbReference type="Proteomes" id="UP000836402">
    <property type="component" value="Unassembled WGS sequence"/>
</dbReference>
<dbReference type="EMBL" id="LWDD02000824">
    <property type="protein sequence ID" value="KAE8256545.1"/>
    <property type="molecule type" value="Genomic_DNA"/>
</dbReference>
<reference evidence="3" key="1">
    <citation type="submission" date="2016-04" db="EMBL/GenBank/DDBJ databases">
        <authorList>
            <person name="Nguyen H.D."/>
            <person name="Kesanakurti P."/>
            <person name="Cullis J."/>
            <person name="Levesque C.A."/>
            <person name="Hambleton S."/>
        </authorList>
    </citation>
    <scope>NUCLEOTIDE SEQUENCE</scope>
    <source>
        <strain evidence="3">DAOMC 238032</strain>
    </source>
</reference>
<feature type="compositionally biased region" description="Low complexity" evidence="1">
    <location>
        <begin position="253"/>
        <end position="268"/>
    </location>
</feature>
<name>A0A177U113_9BASI</name>
<dbReference type="Gene3D" id="3.10.20.550">
    <property type="entry name" value="ASAP complex, SAP18 subunit"/>
    <property type="match status" value="1"/>
</dbReference>
<sequence length="268" mass="27977">MLRVVLSVGQFRPLRDFDQPDSARNDRYHSRSAGGGGGAGAGAGLARDEFKLYLWRNSTLRDVVRLVHASAHLAKHPVTRDPAACSAQALHEIRLVYYDPRTRSCIAREMGRDIARVSVAEYTSALLGIGVGAGVGAGASGATAAAAAAAATTTTTELESQLLVEEKRALERLKTRDRASDATRTLRKCQLRDGDVLECVVFPDKAFVGAAAPAAAAAAAATAPPRAGLGPGTSFGRDGPPMHNSRGGGHNASGSRMGFSSSRGGRWN</sequence>
<comment type="caution">
    <text evidence="3">The sequence shown here is derived from an EMBL/GenBank/DDBJ whole genome shotgun (WGS) entry which is preliminary data.</text>
</comment>
<evidence type="ECO:0000313" key="5">
    <source>
        <dbReference type="Proteomes" id="UP000836402"/>
    </source>
</evidence>
<feature type="region of interest" description="Disordered" evidence="1">
    <location>
        <begin position="17"/>
        <end position="41"/>
    </location>
</feature>
<gene>
    <name evidence="3" type="ORF">A4X03_0g5298</name>
    <name evidence="2" type="ORF">JKIAZH3_G894</name>
</gene>
<dbReference type="InterPro" id="IPR010516">
    <property type="entry name" value="SAP18"/>
</dbReference>
<evidence type="ECO:0000313" key="4">
    <source>
        <dbReference type="Proteomes" id="UP000077671"/>
    </source>
</evidence>
<feature type="region of interest" description="Disordered" evidence="1">
    <location>
        <begin position="222"/>
        <end position="268"/>
    </location>
</feature>
<proteinExistence type="predicted"/>
<dbReference type="InterPro" id="IPR042534">
    <property type="entry name" value="SAP18_sf"/>
</dbReference>
<evidence type="ECO:0000313" key="3">
    <source>
        <dbReference type="EMBL" id="KAE8256545.1"/>
    </source>
</evidence>
<feature type="compositionally biased region" description="Basic and acidic residues" evidence="1">
    <location>
        <begin position="17"/>
        <end position="29"/>
    </location>
</feature>
<organism evidence="3 4">
    <name type="scientific">Tilletia caries</name>
    <name type="common">wheat bunt fungus</name>
    <dbReference type="NCBI Taxonomy" id="13290"/>
    <lineage>
        <taxon>Eukaryota</taxon>
        <taxon>Fungi</taxon>
        <taxon>Dikarya</taxon>
        <taxon>Basidiomycota</taxon>
        <taxon>Ustilaginomycotina</taxon>
        <taxon>Exobasidiomycetes</taxon>
        <taxon>Tilletiales</taxon>
        <taxon>Tilletiaceae</taxon>
        <taxon>Tilletia</taxon>
    </lineage>
</organism>
<evidence type="ECO:0000313" key="2">
    <source>
        <dbReference type="EMBL" id="CAD6940281.1"/>
    </source>
</evidence>
<keyword evidence="5" id="KW-1185">Reference proteome</keyword>
<dbReference type="Pfam" id="PF06487">
    <property type="entry name" value="SAP18"/>
    <property type="match status" value="1"/>
</dbReference>
<dbReference type="AlphaFoldDB" id="A0A177U113"/>
<dbReference type="EMBL" id="CAJHJG010004342">
    <property type="protein sequence ID" value="CAD6940281.1"/>
    <property type="molecule type" value="Genomic_DNA"/>
</dbReference>
<evidence type="ECO:0000256" key="1">
    <source>
        <dbReference type="SAM" id="MobiDB-lite"/>
    </source>
</evidence>
<reference evidence="2" key="3">
    <citation type="submission" date="2020-10" db="EMBL/GenBank/DDBJ databases">
        <authorList>
            <person name="Sedaghatjoo S."/>
        </authorList>
    </citation>
    <scope>NUCLEOTIDE SEQUENCE</scope>
    <source>
        <strain evidence="2">AZH3</strain>
    </source>
</reference>
<reference evidence="3" key="2">
    <citation type="journal article" date="2019" name="IMA Fungus">
        <title>Genome sequencing and comparison of five Tilletia species to identify candidate genes for the detection of regulated species infecting wheat.</title>
        <authorList>
            <person name="Nguyen H.D.T."/>
            <person name="Sultana T."/>
            <person name="Kesanakurti P."/>
            <person name="Hambleton S."/>
        </authorList>
    </citation>
    <scope>NUCLEOTIDE SEQUENCE</scope>
    <source>
        <strain evidence="3">DAOMC 238032</strain>
    </source>
</reference>